<feature type="transmembrane region" description="Helical" evidence="7">
    <location>
        <begin position="41"/>
        <end position="63"/>
    </location>
</feature>
<feature type="transmembrane region" description="Helical" evidence="7">
    <location>
        <begin position="144"/>
        <end position="165"/>
    </location>
</feature>
<sequence>MNKKLNYNSTLIASFIGYIVQAIVNNFLPLLFIIIQDTYHVTLANITLLVTVNFGVQLITDLVSVSFIDRIGYKMSVILAHALAGIGLVLLAFLPEYFSNPFIGFLIPVVIYAIGGGLLEVLISPIVEALPTSNKEKAMSLLHSFYCFGHVIVVLITTIFFLIFGTKNWQILALIFALIPISNMFYFMKAPIRKLNEDHSKELKVKDLIKKKIFWLFVLLMITSGASEQSVSQWASKFVQDELGLNKIYGDLLGPMLFATMMGISRFFYGKYGEKVKLERFMYISAFLAVISYLMISIIPSPIIGLIGFSICGLSVGIMWPGTFSIASKEILGAGTSMFALLALAGDLGASLGPTVVGMVASTLNDNLKLGILAAIIFPIGVIVLLVGKNRIIKKLETV</sequence>
<evidence type="ECO:0000256" key="1">
    <source>
        <dbReference type="ARBA" id="ARBA00004651"/>
    </source>
</evidence>
<dbReference type="Gene3D" id="1.20.1250.20">
    <property type="entry name" value="MFS general substrate transporter like domains"/>
    <property type="match status" value="1"/>
</dbReference>
<proteinExistence type="inferred from homology"/>
<evidence type="ECO:0000256" key="7">
    <source>
        <dbReference type="SAM" id="Phobius"/>
    </source>
</evidence>
<dbReference type="Pfam" id="PF07690">
    <property type="entry name" value="MFS_1"/>
    <property type="match status" value="1"/>
</dbReference>
<protein>
    <submittedName>
        <fullName evidence="9">Putative sialic acid transporter</fullName>
    </submittedName>
</protein>
<feature type="domain" description="Major facilitator superfamily (MFS) profile" evidence="8">
    <location>
        <begin position="10"/>
        <end position="393"/>
    </location>
</feature>
<dbReference type="GO" id="GO:0022857">
    <property type="term" value="F:transmembrane transporter activity"/>
    <property type="evidence" value="ECO:0007669"/>
    <property type="project" value="InterPro"/>
</dbReference>
<evidence type="ECO:0000313" key="9">
    <source>
        <dbReference type="EMBL" id="VEU80437.1"/>
    </source>
</evidence>
<evidence type="ECO:0000259" key="8">
    <source>
        <dbReference type="PROSITE" id="PS50850"/>
    </source>
</evidence>
<dbReference type="PANTHER" id="PTHR23514:SF3">
    <property type="entry name" value="BYPASS OF STOP CODON PROTEIN 6"/>
    <property type="match status" value="1"/>
</dbReference>
<dbReference type="GO" id="GO:0005886">
    <property type="term" value="C:plasma membrane"/>
    <property type="evidence" value="ECO:0007669"/>
    <property type="project" value="UniProtKB-SubCell"/>
</dbReference>
<dbReference type="PROSITE" id="PS50850">
    <property type="entry name" value="MFS"/>
    <property type="match status" value="1"/>
</dbReference>
<evidence type="ECO:0000313" key="10">
    <source>
        <dbReference type="Proteomes" id="UP000289841"/>
    </source>
</evidence>
<feature type="transmembrane region" description="Helical" evidence="7">
    <location>
        <begin position="101"/>
        <end position="123"/>
    </location>
</feature>
<evidence type="ECO:0000256" key="5">
    <source>
        <dbReference type="ARBA" id="ARBA00022989"/>
    </source>
</evidence>
<dbReference type="InterPro" id="IPR011701">
    <property type="entry name" value="MFS"/>
</dbReference>
<dbReference type="AlphaFoldDB" id="A0A449BDE1"/>
<reference evidence="9 10" key="1">
    <citation type="submission" date="2019-01" db="EMBL/GenBank/DDBJ databases">
        <authorList>
            <consortium name="Pathogen Informatics"/>
        </authorList>
    </citation>
    <scope>NUCLEOTIDE SEQUENCE [LARGE SCALE GENOMIC DNA]</scope>
    <source>
        <strain evidence="9 10">NCTC10138</strain>
    </source>
</reference>
<comment type="similarity">
    <text evidence="2">Belongs to the major facilitator superfamily.</text>
</comment>
<feature type="transmembrane region" description="Helical" evidence="7">
    <location>
        <begin position="370"/>
        <end position="388"/>
    </location>
</feature>
<keyword evidence="5 7" id="KW-1133">Transmembrane helix</keyword>
<dbReference type="PANTHER" id="PTHR23514">
    <property type="entry name" value="BYPASS OF STOP CODON PROTEIN 6"/>
    <property type="match status" value="1"/>
</dbReference>
<gene>
    <name evidence="9" type="ORF">NCTC10138_00807</name>
</gene>
<feature type="transmembrane region" description="Helical" evidence="7">
    <location>
        <begin position="339"/>
        <end position="364"/>
    </location>
</feature>
<name>A0A449BDE1_HAPAX</name>
<accession>A0A449BDE1</accession>
<organism evidence="9 10">
    <name type="scientific">Haploplasma axanthum</name>
    <name type="common">Acholeplasma axanthum</name>
    <dbReference type="NCBI Taxonomy" id="29552"/>
    <lineage>
        <taxon>Bacteria</taxon>
        <taxon>Bacillati</taxon>
        <taxon>Mycoplasmatota</taxon>
        <taxon>Mollicutes</taxon>
        <taxon>Acholeplasmatales</taxon>
        <taxon>Acholeplasmataceae</taxon>
        <taxon>Haploplasma</taxon>
    </lineage>
</organism>
<dbReference type="RefSeq" id="WP_026390517.1">
    <property type="nucleotide sequence ID" value="NZ_LR215048.1"/>
</dbReference>
<feature type="transmembrane region" description="Helical" evidence="7">
    <location>
        <begin position="12"/>
        <end position="35"/>
    </location>
</feature>
<comment type="subcellular location">
    <subcellularLocation>
        <location evidence="1">Cell membrane</location>
        <topology evidence="1">Multi-pass membrane protein</topology>
    </subcellularLocation>
</comment>
<feature type="transmembrane region" description="Helical" evidence="7">
    <location>
        <begin position="75"/>
        <end position="95"/>
    </location>
</feature>
<feature type="transmembrane region" description="Helical" evidence="7">
    <location>
        <begin position="252"/>
        <end position="269"/>
    </location>
</feature>
<dbReference type="InterPro" id="IPR051788">
    <property type="entry name" value="MFS_Transporter"/>
</dbReference>
<feature type="transmembrane region" description="Helical" evidence="7">
    <location>
        <begin position="281"/>
        <end position="300"/>
    </location>
</feature>
<dbReference type="STRING" id="1278311.GCA_000428705_00969"/>
<keyword evidence="4 7" id="KW-0812">Transmembrane</keyword>
<evidence type="ECO:0000256" key="4">
    <source>
        <dbReference type="ARBA" id="ARBA00022692"/>
    </source>
</evidence>
<dbReference type="OrthoDB" id="9786665at2"/>
<evidence type="ECO:0000256" key="2">
    <source>
        <dbReference type="ARBA" id="ARBA00008335"/>
    </source>
</evidence>
<feature type="transmembrane region" description="Helical" evidence="7">
    <location>
        <begin position="306"/>
        <end position="327"/>
    </location>
</feature>
<feature type="transmembrane region" description="Helical" evidence="7">
    <location>
        <begin position="171"/>
        <end position="192"/>
    </location>
</feature>
<dbReference type="Proteomes" id="UP000289841">
    <property type="component" value="Chromosome"/>
</dbReference>
<keyword evidence="10" id="KW-1185">Reference proteome</keyword>
<dbReference type="KEGG" id="aaxa:NCTC10138_00807"/>
<evidence type="ECO:0000256" key="6">
    <source>
        <dbReference type="ARBA" id="ARBA00023136"/>
    </source>
</evidence>
<dbReference type="SUPFAM" id="SSF103473">
    <property type="entry name" value="MFS general substrate transporter"/>
    <property type="match status" value="1"/>
</dbReference>
<dbReference type="InterPro" id="IPR036259">
    <property type="entry name" value="MFS_trans_sf"/>
</dbReference>
<feature type="transmembrane region" description="Helical" evidence="7">
    <location>
        <begin position="213"/>
        <end position="232"/>
    </location>
</feature>
<evidence type="ECO:0000256" key="3">
    <source>
        <dbReference type="ARBA" id="ARBA00022448"/>
    </source>
</evidence>
<dbReference type="EMBL" id="LR215048">
    <property type="protein sequence ID" value="VEU80437.1"/>
    <property type="molecule type" value="Genomic_DNA"/>
</dbReference>
<keyword evidence="6 7" id="KW-0472">Membrane</keyword>
<keyword evidence="3" id="KW-0813">Transport</keyword>
<dbReference type="InterPro" id="IPR020846">
    <property type="entry name" value="MFS_dom"/>
</dbReference>